<reference evidence="2 3" key="1">
    <citation type="submission" date="2018-11" db="EMBL/GenBank/DDBJ databases">
        <authorList>
            <consortium name="Pathogen Informatics"/>
        </authorList>
    </citation>
    <scope>NUCLEOTIDE SEQUENCE [LARGE SCALE GENOMIC DNA]</scope>
</reference>
<evidence type="ECO:0000313" key="3">
    <source>
        <dbReference type="Proteomes" id="UP000274429"/>
    </source>
</evidence>
<name>A0A3P7FAM7_HYDTA</name>
<evidence type="ECO:0000256" key="1">
    <source>
        <dbReference type="SAM" id="MobiDB-lite"/>
    </source>
</evidence>
<organism evidence="2 3">
    <name type="scientific">Hydatigena taeniaeformis</name>
    <name type="common">Feline tapeworm</name>
    <name type="synonym">Taenia taeniaeformis</name>
    <dbReference type="NCBI Taxonomy" id="6205"/>
    <lineage>
        <taxon>Eukaryota</taxon>
        <taxon>Metazoa</taxon>
        <taxon>Spiralia</taxon>
        <taxon>Lophotrochozoa</taxon>
        <taxon>Platyhelminthes</taxon>
        <taxon>Cestoda</taxon>
        <taxon>Eucestoda</taxon>
        <taxon>Cyclophyllidea</taxon>
        <taxon>Taeniidae</taxon>
        <taxon>Hydatigera</taxon>
    </lineage>
</organism>
<dbReference type="AlphaFoldDB" id="A0A3P7FAM7"/>
<feature type="compositionally biased region" description="Polar residues" evidence="1">
    <location>
        <begin position="68"/>
        <end position="77"/>
    </location>
</feature>
<dbReference type="EMBL" id="UYWX01005333">
    <property type="protein sequence ID" value="VDM25647.1"/>
    <property type="molecule type" value="Genomic_DNA"/>
</dbReference>
<keyword evidence="3" id="KW-1185">Reference proteome</keyword>
<gene>
    <name evidence="2" type="ORF">TTAC_LOCUS4791</name>
</gene>
<sequence>MRYLYRLLVVWIDNMIVKGAHKNPKIPFSLEDSLLAMRRSSQQDLATSSVFSPSRASTHINRVVFGETNGSNSSLGATGSDDEEEGDAGVETGSPRAVTVLYRYFSEELSRLLMGKTAPRAEQSMGSRKQELPFF</sequence>
<proteinExistence type="predicted"/>
<protein>
    <submittedName>
        <fullName evidence="2">Uncharacterized protein</fullName>
    </submittedName>
</protein>
<dbReference type="Proteomes" id="UP000274429">
    <property type="component" value="Unassembled WGS sequence"/>
</dbReference>
<evidence type="ECO:0000313" key="2">
    <source>
        <dbReference type="EMBL" id="VDM25647.1"/>
    </source>
</evidence>
<feature type="region of interest" description="Disordered" evidence="1">
    <location>
        <begin position="64"/>
        <end position="93"/>
    </location>
</feature>
<accession>A0A3P7FAM7</accession>